<dbReference type="InterPro" id="IPR007037">
    <property type="entry name" value="SIP_rossman_dom"/>
</dbReference>
<dbReference type="PANTHER" id="PTHR30157">
    <property type="entry name" value="FERRIC REDUCTASE, NADPH-DEPENDENT"/>
    <property type="match status" value="1"/>
</dbReference>
<dbReference type="InterPro" id="IPR017927">
    <property type="entry name" value="FAD-bd_FR_type"/>
</dbReference>
<protein>
    <submittedName>
        <fullName evidence="2">Siderophore-interacting protein</fullName>
    </submittedName>
</protein>
<reference evidence="2" key="1">
    <citation type="submission" date="2023-06" db="EMBL/GenBank/DDBJ databases">
        <title>MT1 and MT2 Draft Genomes of Novel Species.</title>
        <authorList>
            <person name="Venkateswaran K."/>
        </authorList>
    </citation>
    <scope>NUCLEOTIDE SEQUENCE</scope>
    <source>
        <strain evidence="2">IIF3SC-B10</strain>
    </source>
</reference>
<name>A0ABT8JYL3_9MICC</name>
<dbReference type="Pfam" id="PF04954">
    <property type="entry name" value="SIP"/>
    <property type="match status" value="1"/>
</dbReference>
<evidence type="ECO:0000313" key="3">
    <source>
        <dbReference type="Proteomes" id="UP001174209"/>
    </source>
</evidence>
<dbReference type="PANTHER" id="PTHR30157:SF0">
    <property type="entry name" value="NADPH-DEPENDENT FERRIC-CHELATE REDUCTASE"/>
    <property type="match status" value="1"/>
</dbReference>
<dbReference type="Gene3D" id="2.40.30.10">
    <property type="entry name" value="Translation factors"/>
    <property type="match status" value="1"/>
</dbReference>
<dbReference type="InterPro" id="IPR039374">
    <property type="entry name" value="SIP_fam"/>
</dbReference>
<dbReference type="SUPFAM" id="SSF63380">
    <property type="entry name" value="Riboflavin synthase domain-like"/>
    <property type="match status" value="1"/>
</dbReference>
<evidence type="ECO:0000259" key="1">
    <source>
        <dbReference type="PROSITE" id="PS51384"/>
    </source>
</evidence>
<gene>
    <name evidence="2" type="ORF">P5G52_05200</name>
</gene>
<keyword evidence="3" id="KW-1185">Reference proteome</keyword>
<dbReference type="RefSeq" id="WP_301225288.1">
    <property type="nucleotide sequence ID" value="NZ_JAROCG010000001.1"/>
</dbReference>
<sequence length="349" mass="37620">MTEMTQRSVRRTAADTEPMVLAFDVVVTAVQDLGATFRRITFGGACLEAFGVAGDSLDLRIKIIIPPAGRECPDIAGLMERGNAANWYQLWLGMEAEERGFMRTYTVRTARRRGPRTEIDVDFVLHLDDDGRGGPAAEWAAAARPGDRVCMIGPNASAAQCRTAGAYGGIEWSPGLAQHVLLAGDETAVPAISAILEALPEDISGSAFLEVPDVQDVQPIATRSAVTIKWLARAGKAHGELLEAAVRDAVRVPGWVSLSGPDVQGGREPEEVDVDGTILWETPQLLDAAVVQSTVNPGRPSGTQPFYAWIAGEAAVVRGLRRYLVRDVGVDRKQVAFMGYWRKGRAELT</sequence>
<comment type="caution">
    <text evidence="2">The sequence shown here is derived from an EMBL/GenBank/DDBJ whole genome shotgun (WGS) entry which is preliminary data.</text>
</comment>
<dbReference type="Proteomes" id="UP001174209">
    <property type="component" value="Unassembled WGS sequence"/>
</dbReference>
<dbReference type="EMBL" id="JAROCG010000001">
    <property type="protein sequence ID" value="MDN4610260.1"/>
    <property type="molecule type" value="Genomic_DNA"/>
</dbReference>
<feature type="domain" description="FAD-binding FR-type" evidence="1">
    <location>
        <begin position="20"/>
        <end position="161"/>
    </location>
</feature>
<dbReference type="PROSITE" id="PS51384">
    <property type="entry name" value="FAD_FR"/>
    <property type="match status" value="1"/>
</dbReference>
<proteinExistence type="predicted"/>
<dbReference type="CDD" id="cd06193">
    <property type="entry name" value="siderophore_interacting"/>
    <property type="match status" value="1"/>
</dbReference>
<dbReference type="Pfam" id="PF08021">
    <property type="entry name" value="FAD_binding_9"/>
    <property type="match status" value="1"/>
</dbReference>
<dbReference type="InterPro" id="IPR013113">
    <property type="entry name" value="SIP_FAD-bd"/>
</dbReference>
<dbReference type="Gene3D" id="3.40.50.80">
    <property type="entry name" value="Nucleotide-binding domain of ferredoxin-NADP reductase (FNR) module"/>
    <property type="match status" value="1"/>
</dbReference>
<dbReference type="InterPro" id="IPR017938">
    <property type="entry name" value="Riboflavin_synthase-like_b-brl"/>
</dbReference>
<dbReference type="InterPro" id="IPR039261">
    <property type="entry name" value="FNR_nucleotide-bd"/>
</dbReference>
<organism evidence="2 3">
    <name type="scientific">Arthrobacter burdickii</name>
    <dbReference type="NCBI Taxonomy" id="3035920"/>
    <lineage>
        <taxon>Bacteria</taxon>
        <taxon>Bacillati</taxon>
        <taxon>Actinomycetota</taxon>
        <taxon>Actinomycetes</taxon>
        <taxon>Micrococcales</taxon>
        <taxon>Micrococcaceae</taxon>
        <taxon>Arthrobacter</taxon>
    </lineage>
</organism>
<accession>A0ABT8JYL3</accession>
<evidence type="ECO:0000313" key="2">
    <source>
        <dbReference type="EMBL" id="MDN4610260.1"/>
    </source>
</evidence>